<accession>A0A0U0U5G3</accession>
<proteinExistence type="predicted"/>
<dbReference type="EMBL" id="CSAE01000407">
    <property type="protein sequence ID" value="COW24946.1"/>
    <property type="molecule type" value="Genomic_DNA"/>
</dbReference>
<gene>
    <name evidence="1" type="ORF">ERS007703_03178</name>
    <name evidence="2" type="ORF">ERS007739_02637</name>
</gene>
<reference evidence="1" key="3">
    <citation type="submission" date="2015-03" db="EMBL/GenBank/DDBJ databases">
        <authorList>
            <person name="Murphy D."/>
        </authorList>
    </citation>
    <scope>NUCLEOTIDE SEQUENCE [LARGE SCALE GENOMIC DNA]</scope>
    <source>
        <strain evidence="1">K00500041</strain>
    </source>
</reference>
<name>A0A0U0U5G3_MYCTX</name>
<dbReference type="EMBL" id="CSBK01001234">
    <property type="protein sequence ID" value="COY45752.1"/>
    <property type="molecule type" value="Genomic_DNA"/>
</dbReference>
<protein>
    <submittedName>
        <fullName evidence="1">Uncharacterized protein</fullName>
    </submittedName>
</protein>
<organism evidence="1 3">
    <name type="scientific">Mycobacterium tuberculosis</name>
    <dbReference type="NCBI Taxonomy" id="1773"/>
    <lineage>
        <taxon>Bacteria</taxon>
        <taxon>Bacillati</taxon>
        <taxon>Actinomycetota</taxon>
        <taxon>Actinomycetes</taxon>
        <taxon>Mycobacteriales</taxon>
        <taxon>Mycobacteriaceae</taxon>
        <taxon>Mycobacterium</taxon>
        <taxon>Mycobacterium tuberculosis complex</taxon>
    </lineage>
</organism>
<evidence type="ECO:0000313" key="1">
    <source>
        <dbReference type="EMBL" id="COW24946.1"/>
    </source>
</evidence>
<reference evidence="3 4" key="1">
    <citation type="submission" date="2015-03" db="EMBL/GenBank/DDBJ databases">
        <authorList>
            <consortium name="Pathogen Informatics"/>
        </authorList>
    </citation>
    <scope>NUCLEOTIDE SEQUENCE [LARGE SCALE GENOMIC DNA]</scope>
    <source>
        <strain evidence="3">K00500041</strain>
        <strain evidence="4">N09902308</strain>
    </source>
</reference>
<evidence type="ECO:0000313" key="3">
    <source>
        <dbReference type="Proteomes" id="UP000038802"/>
    </source>
</evidence>
<sequence length="83" mass="8959">MFADPGISDVRLRALEVSVPSQISRSRPQPTGQRGATAIVMLAQVWAATCRATTRAVPLLQQRCAFRTERSGATRPEHLGLSG</sequence>
<evidence type="ECO:0000313" key="4">
    <source>
        <dbReference type="Proteomes" id="UP000039021"/>
    </source>
</evidence>
<evidence type="ECO:0000313" key="2">
    <source>
        <dbReference type="EMBL" id="COY45752.1"/>
    </source>
</evidence>
<dbReference type="AlphaFoldDB" id="A0A0U0U5G3"/>
<dbReference type="Proteomes" id="UP000038802">
    <property type="component" value="Unassembled WGS sequence"/>
</dbReference>
<dbReference type="Proteomes" id="UP000039021">
    <property type="component" value="Unassembled WGS sequence"/>
</dbReference>
<reference evidence="2" key="2">
    <citation type="submission" date="2015-03" db="EMBL/GenBank/DDBJ databases">
        <authorList>
            <consortium name="Pathogen Informatics"/>
            <person name="Murphy D."/>
        </authorList>
    </citation>
    <scope>NUCLEOTIDE SEQUENCE</scope>
    <source>
        <strain evidence="2">N09902308</strain>
    </source>
</reference>